<name>A0AAQ3WI04_PASNO</name>
<keyword evidence="3" id="KW-1185">Reference proteome</keyword>
<protein>
    <submittedName>
        <fullName evidence="2">Uncharacterized protein</fullName>
    </submittedName>
</protein>
<accession>A0AAQ3WI04</accession>
<feature type="region of interest" description="Disordered" evidence="1">
    <location>
        <begin position="1"/>
        <end position="46"/>
    </location>
</feature>
<evidence type="ECO:0000313" key="2">
    <source>
        <dbReference type="EMBL" id="WVZ62631.1"/>
    </source>
</evidence>
<feature type="compositionally biased region" description="Low complexity" evidence="1">
    <location>
        <begin position="16"/>
        <end position="31"/>
    </location>
</feature>
<reference evidence="2 3" key="1">
    <citation type="submission" date="2024-02" db="EMBL/GenBank/DDBJ databases">
        <title>High-quality chromosome-scale genome assembly of Pensacola bahiagrass (Paspalum notatum Flugge var. saurae).</title>
        <authorList>
            <person name="Vega J.M."/>
            <person name="Podio M."/>
            <person name="Orjuela J."/>
            <person name="Siena L.A."/>
            <person name="Pessino S.C."/>
            <person name="Combes M.C."/>
            <person name="Mariac C."/>
            <person name="Albertini E."/>
            <person name="Pupilli F."/>
            <person name="Ortiz J.P.A."/>
            <person name="Leblanc O."/>
        </authorList>
    </citation>
    <scope>NUCLEOTIDE SEQUENCE [LARGE SCALE GENOMIC DNA]</scope>
    <source>
        <strain evidence="2">R1</strain>
        <tissue evidence="2">Leaf</tissue>
    </source>
</reference>
<dbReference type="EMBL" id="CP144747">
    <property type="protein sequence ID" value="WVZ62631.1"/>
    <property type="molecule type" value="Genomic_DNA"/>
</dbReference>
<evidence type="ECO:0000313" key="3">
    <source>
        <dbReference type="Proteomes" id="UP001341281"/>
    </source>
</evidence>
<evidence type="ECO:0000256" key="1">
    <source>
        <dbReference type="SAM" id="MobiDB-lite"/>
    </source>
</evidence>
<proteinExistence type="predicted"/>
<feature type="region of interest" description="Disordered" evidence="1">
    <location>
        <begin position="95"/>
        <end position="146"/>
    </location>
</feature>
<feature type="compositionally biased region" description="Pro residues" evidence="1">
    <location>
        <begin position="112"/>
        <end position="129"/>
    </location>
</feature>
<gene>
    <name evidence="2" type="ORF">U9M48_012352</name>
</gene>
<dbReference type="Proteomes" id="UP001341281">
    <property type="component" value="Chromosome 03"/>
</dbReference>
<dbReference type="AlphaFoldDB" id="A0AAQ3WI04"/>
<organism evidence="2 3">
    <name type="scientific">Paspalum notatum var. saurae</name>
    <dbReference type="NCBI Taxonomy" id="547442"/>
    <lineage>
        <taxon>Eukaryota</taxon>
        <taxon>Viridiplantae</taxon>
        <taxon>Streptophyta</taxon>
        <taxon>Embryophyta</taxon>
        <taxon>Tracheophyta</taxon>
        <taxon>Spermatophyta</taxon>
        <taxon>Magnoliopsida</taxon>
        <taxon>Liliopsida</taxon>
        <taxon>Poales</taxon>
        <taxon>Poaceae</taxon>
        <taxon>PACMAD clade</taxon>
        <taxon>Panicoideae</taxon>
        <taxon>Andropogonodae</taxon>
        <taxon>Paspaleae</taxon>
        <taxon>Paspalinae</taxon>
        <taxon>Paspalum</taxon>
    </lineage>
</organism>
<sequence>MYLLTREKIASTGPLPASSANPRATRARASPRLPPPGRRRARVRPAARVSLLRRAAPTPPLLPLRPRASSFFFSFLYFAGPPSPRRRRRLFRPELAASSPTASSNRIHPLSRPRPPPPDPQLPPPPRGAPPTLAFSGASSARVCRAAPHPPRAEALSSLLRQPCRVKLPLWGATVAASRIPVGHPPVKQGASPPPPHLLYPSLACPLPRSQLVSMAGSRMPPSPRSAALPSAPATASIVACRREGMRRAAAESDHRHVLHCPCTARPLPSSPLPPVGLLTYEESVSSRGSFAAGVSPGSSTASPQSPLSAGYILDALATTINSTEYMQGFNVNI</sequence>